<dbReference type="PANTHER" id="PTHR11695">
    <property type="entry name" value="ALCOHOL DEHYDROGENASE RELATED"/>
    <property type="match status" value="1"/>
</dbReference>
<dbReference type="SMART" id="SM00829">
    <property type="entry name" value="PKS_ER"/>
    <property type="match status" value="1"/>
</dbReference>
<sequence>MKAVRLHTYGGPLAFDEIHPPVIADNEVLVKIRSTAINHLDLVEASGAAREVFPIDLPWIPGHEFSGIVERVGKDAGGFAPGDAVFGNSTSGAFAEYMAVEPAAIVGKPPNLSFDEAASVPVAAQTAWQGIFTHGHLKTGQTILIHGGAGAVGAYAVQFAAQVGAIVVVTASGDDEAYLKAIGANRVIDYRTSKFETELADRVDVVFDLIGGETQQRSFQVLKKGGYLVAANQPVSREEAAKHGVTGTLMNLTPSAELLGRIATMLEDGRLRTDVATVYSLADVAQAWSDMAGGPASAARTRPRHGKVVLRVA</sequence>
<dbReference type="Gene3D" id="3.90.180.10">
    <property type="entry name" value="Medium-chain alcohol dehydrogenases, catalytic domain"/>
    <property type="match status" value="1"/>
</dbReference>
<dbReference type="PANTHER" id="PTHR11695:SF294">
    <property type="entry name" value="RETICULON-4-INTERACTING PROTEIN 1, MITOCHONDRIAL"/>
    <property type="match status" value="1"/>
</dbReference>
<dbReference type="RefSeq" id="WP_106722610.1">
    <property type="nucleotide sequence ID" value="NZ_PXYL01000002.1"/>
</dbReference>
<dbReference type="InterPro" id="IPR011032">
    <property type="entry name" value="GroES-like_sf"/>
</dbReference>
<dbReference type="AlphaFoldDB" id="A0A2P7SJN4"/>
<keyword evidence="1" id="KW-0560">Oxidoreductase</keyword>
<dbReference type="SUPFAM" id="SSF50129">
    <property type="entry name" value="GroES-like"/>
    <property type="match status" value="1"/>
</dbReference>
<evidence type="ECO:0000313" key="3">
    <source>
        <dbReference type="EMBL" id="PSJ62708.1"/>
    </source>
</evidence>
<reference evidence="3 4" key="1">
    <citation type="submission" date="2018-03" db="EMBL/GenBank/DDBJ databases">
        <title>The draft genome of Mesorhizobium soli JCM 19897.</title>
        <authorList>
            <person name="Li L."/>
            <person name="Liu L."/>
            <person name="Liang L."/>
            <person name="Wang T."/>
            <person name="Zhang X."/>
        </authorList>
    </citation>
    <scope>NUCLEOTIDE SEQUENCE [LARGE SCALE GENOMIC DNA]</scope>
    <source>
        <strain evidence="3 4">JCM 19897</strain>
    </source>
</reference>
<dbReference type="CDD" id="cd05289">
    <property type="entry name" value="MDR_like_2"/>
    <property type="match status" value="1"/>
</dbReference>
<name>A0A2P7SJN4_9HYPH</name>
<dbReference type="Gene3D" id="3.40.50.720">
    <property type="entry name" value="NAD(P)-binding Rossmann-like Domain"/>
    <property type="match status" value="1"/>
</dbReference>
<evidence type="ECO:0000259" key="2">
    <source>
        <dbReference type="SMART" id="SM00829"/>
    </source>
</evidence>
<dbReference type="GO" id="GO:0008270">
    <property type="term" value="F:zinc ion binding"/>
    <property type="evidence" value="ECO:0007669"/>
    <property type="project" value="InterPro"/>
</dbReference>
<accession>A0A2P7SJN4</accession>
<dbReference type="InterPro" id="IPR050700">
    <property type="entry name" value="YIM1/Zinc_Alcohol_DH_Fams"/>
</dbReference>
<protein>
    <recommendedName>
        <fullName evidence="2">Enoyl reductase (ER) domain-containing protein</fullName>
    </recommendedName>
</protein>
<dbReference type="Pfam" id="PF08240">
    <property type="entry name" value="ADH_N"/>
    <property type="match status" value="1"/>
</dbReference>
<evidence type="ECO:0000313" key="4">
    <source>
        <dbReference type="Proteomes" id="UP000240653"/>
    </source>
</evidence>
<dbReference type="InterPro" id="IPR020843">
    <property type="entry name" value="ER"/>
</dbReference>
<evidence type="ECO:0000256" key="1">
    <source>
        <dbReference type="ARBA" id="ARBA00023002"/>
    </source>
</evidence>
<proteinExistence type="predicted"/>
<dbReference type="PROSITE" id="PS00059">
    <property type="entry name" value="ADH_ZINC"/>
    <property type="match status" value="1"/>
</dbReference>
<dbReference type="EMBL" id="PXYL01000002">
    <property type="protein sequence ID" value="PSJ62708.1"/>
    <property type="molecule type" value="Genomic_DNA"/>
</dbReference>
<dbReference type="GO" id="GO:0016616">
    <property type="term" value="F:oxidoreductase activity, acting on the CH-OH group of donors, NAD or NADP as acceptor"/>
    <property type="evidence" value="ECO:0007669"/>
    <property type="project" value="UniProtKB-ARBA"/>
</dbReference>
<dbReference type="InterPro" id="IPR036291">
    <property type="entry name" value="NAD(P)-bd_dom_sf"/>
</dbReference>
<organism evidence="3 4">
    <name type="scientific">Pseudaminobacter soli</name>
    <name type="common">ex Li et al. 2025</name>
    <dbReference type="NCBI Taxonomy" id="1295366"/>
    <lineage>
        <taxon>Bacteria</taxon>
        <taxon>Pseudomonadati</taxon>
        <taxon>Pseudomonadota</taxon>
        <taxon>Alphaproteobacteria</taxon>
        <taxon>Hyphomicrobiales</taxon>
        <taxon>Phyllobacteriaceae</taxon>
        <taxon>Pseudaminobacter</taxon>
    </lineage>
</organism>
<dbReference type="Proteomes" id="UP000240653">
    <property type="component" value="Unassembled WGS sequence"/>
</dbReference>
<comment type="caution">
    <text evidence="3">The sequence shown here is derived from an EMBL/GenBank/DDBJ whole genome shotgun (WGS) entry which is preliminary data.</text>
</comment>
<dbReference type="InterPro" id="IPR002328">
    <property type="entry name" value="ADH_Zn_CS"/>
</dbReference>
<dbReference type="OrthoDB" id="9792321at2"/>
<gene>
    <name evidence="3" type="ORF">C7I85_03615</name>
</gene>
<dbReference type="InterPro" id="IPR013154">
    <property type="entry name" value="ADH-like_N"/>
</dbReference>
<dbReference type="SUPFAM" id="SSF51735">
    <property type="entry name" value="NAD(P)-binding Rossmann-fold domains"/>
    <property type="match status" value="1"/>
</dbReference>
<keyword evidence="4" id="KW-1185">Reference proteome</keyword>
<feature type="domain" description="Enoyl reductase (ER)" evidence="2">
    <location>
        <begin position="10"/>
        <end position="310"/>
    </location>
</feature>
<dbReference type="Pfam" id="PF13602">
    <property type="entry name" value="ADH_zinc_N_2"/>
    <property type="match status" value="1"/>
</dbReference>